<dbReference type="GO" id="GO:0016020">
    <property type="term" value="C:membrane"/>
    <property type="evidence" value="ECO:0007669"/>
    <property type="project" value="UniProtKB-SubCell"/>
</dbReference>
<accession>A0A9W6SU44</accession>
<dbReference type="EMBL" id="BSTX01000009">
    <property type="protein sequence ID" value="GLZ82093.1"/>
    <property type="molecule type" value="Genomic_DNA"/>
</dbReference>
<feature type="transmembrane region" description="Helical" evidence="5">
    <location>
        <begin position="92"/>
        <end position="112"/>
    </location>
</feature>
<comment type="subcellular location">
    <subcellularLocation>
        <location evidence="1">Membrane</location>
        <topology evidence="1">Multi-pass membrane protein</topology>
    </subcellularLocation>
</comment>
<dbReference type="RefSeq" id="WP_285667675.1">
    <property type="nucleotide sequence ID" value="NZ_BSTX01000009.1"/>
</dbReference>
<feature type="transmembrane region" description="Helical" evidence="5">
    <location>
        <begin position="63"/>
        <end position="86"/>
    </location>
</feature>
<dbReference type="AlphaFoldDB" id="A0A9W6SU44"/>
<keyword evidence="3 5" id="KW-1133">Transmembrane helix</keyword>
<dbReference type="Pfam" id="PF13564">
    <property type="entry name" value="DoxX_2"/>
    <property type="match status" value="1"/>
</dbReference>
<dbReference type="PANTHER" id="PTHR36974:SF1">
    <property type="entry name" value="DOXX FAMILY MEMBRANE PROTEIN"/>
    <property type="match status" value="1"/>
</dbReference>
<comment type="caution">
    <text evidence="6">The sequence shown here is derived from an EMBL/GenBank/DDBJ whole genome shotgun (WGS) entry which is preliminary data.</text>
</comment>
<evidence type="ECO:0008006" key="8">
    <source>
        <dbReference type="Google" id="ProtNLM"/>
    </source>
</evidence>
<evidence type="ECO:0000313" key="7">
    <source>
        <dbReference type="Proteomes" id="UP001165079"/>
    </source>
</evidence>
<evidence type="ECO:0000256" key="5">
    <source>
        <dbReference type="SAM" id="Phobius"/>
    </source>
</evidence>
<dbReference type="InterPro" id="IPR032808">
    <property type="entry name" value="DoxX"/>
</dbReference>
<keyword evidence="7" id="KW-1185">Reference proteome</keyword>
<dbReference type="PANTHER" id="PTHR36974">
    <property type="entry name" value="MEMBRANE PROTEIN-RELATED"/>
    <property type="match status" value="1"/>
</dbReference>
<name>A0A9W6SU44_9ACTN</name>
<proteinExistence type="predicted"/>
<evidence type="ECO:0000256" key="3">
    <source>
        <dbReference type="ARBA" id="ARBA00022989"/>
    </source>
</evidence>
<evidence type="ECO:0000256" key="2">
    <source>
        <dbReference type="ARBA" id="ARBA00022692"/>
    </source>
</evidence>
<organism evidence="6 7">
    <name type="scientific">Actinorhabdospora filicis</name>
    <dbReference type="NCBI Taxonomy" id="1785913"/>
    <lineage>
        <taxon>Bacteria</taxon>
        <taxon>Bacillati</taxon>
        <taxon>Actinomycetota</taxon>
        <taxon>Actinomycetes</taxon>
        <taxon>Micromonosporales</taxon>
        <taxon>Micromonosporaceae</taxon>
        <taxon>Actinorhabdospora</taxon>
    </lineage>
</organism>
<gene>
    <name evidence="6" type="ORF">Afil01_69000</name>
</gene>
<evidence type="ECO:0000256" key="1">
    <source>
        <dbReference type="ARBA" id="ARBA00004141"/>
    </source>
</evidence>
<feature type="transmembrane region" description="Helical" evidence="5">
    <location>
        <begin position="34"/>
        <end position="51"/>
    </location>
</feature>
<evidence type="ECO:0000313" key="6">
    <source>
        <dbReference type="EMBL" id="GLZ82093.1"/>
    </source>
</evidence>
<keyword evidence="4 5" id="KW-0472">Membrane</keyword>
<dbReference type="Proteomes" id="UP001165079">
    <property type="component" value="Unassembled WGS sequence"/>
</dbReference>
<sequence>MAPLIALLGGTAVFRVLGFLGVDYFDWTHSVRGGLSLMFIVTGVVHFVPLYRRGMIAMIPPKLPAPGFLVTFTGVAEIAGAIGLWVPPTARAAAICLGLLLLAMFPANMNAARNGIELAGKKPTPIPRRAAEQVLYLAAAVIAAL</sequence>
<keyword evidence="2 5" id="KW-0812">Transmembrane</keyword>
<evidence type="ECO:0000256" key="4">
    <source>
        <dbReference type="ARBA" id="ARBA00023136"/>
    </source>
</evidence>
<protein>
    <recommendedName>
        <fullName evidence="8">DoxX family protein</fullName>
    </recommendedName>
</protein>
<reference evidence="6" key="1">
    <citation type="submission" date="2023-03" db="EMBL/GenBank/DDBJ databases">
        <title>Actinorhabdospora filicis NBRC 111898.</title>
        <authorList>
            <person name="Ichikawa N."/>
            <person name="Sato H."/>
            <person name="Tonouchi N."/>
        </authorList>
    </citation>
    <scope>NUCLEOTIDE SEQUENCE</scope>
    <source>
        <strain evidence="6">NBRC 111898</strain>
    </source>
</reference>